<evidence type="ECO:0000313" key="6">
    <source>
        <dbReference type="EMBL" id="OUM71293.1"/>
    </source>
</evidence>
<dbReference type="GO" id="GO:0006351">
    <property type="term" value="P:DNA-templated transcription"/>
    <property type="evidence" value="ECO:0007669"/>
    <property type="project" value="TreeGrafter"/>
</dbReference>
<dbReference type="EMBL" id="LOHF01000029">
    <property type="protein sequence ID" value="OUM71293.1"/>
    <property type="molecule type" value="Genomic_DNA"/>
</dbReference>
<dbReference type="Proteomes" id="UP000195440">
    <property type="component" value="Unassembled WGS sequence"/>
</dbReference>
<proteinExistence type="inferred from homology"/>
<dbReference type="SUPFAM" id="SSF53850">
    <property type="entry name" value="Periplasmic binding protein-like II"/>
    <property type="match status" value="1"/>
</dbReference>
<feature type="domain" description="HTH lysR-type" evidence="5">
    <location>
        <begin position="1"/>
        <end position="60"/>
    </location>
</feature>
<comment type="caution">
    <text evidence="6">The sequence shown here is derived from an EMBL/GenBank/DDBJ whole genome shotgun (WGS) entry which is preliminary data.</text>
</comment>
<dbReference type="Gene3D" id="1.10.10.10">
    <property type="entry name" value="Winged helix-like DNA-binding domain superfamily/Winged helix DNA-binding domain"/>
    <property type="match status" value="1"/>
</dbReference>
<dbReference type="PANTHER" id="PTHR30537:SF5">
    <property type="entry name" value="HTH-TYPE TRANSCRIPTIONAL ACTIVATOR TTDR-RELATED"/>
    <property type="match status" value="1"/>
</dbReference>
<evidence type="ECO:0000259" key="5">
    <source>
        <dbReference type="PROSITE" id="PS50931"/>
    </source>
</evidence>
<dbReference type="Pfam" id="PF00126">
    <property type="entry name" value="HTH_1"/>
    <property type="match status" value="1"/>
</dbReference>
<comment type="similarity">
    <text evidence="1">Belongs to the LysR transcriptional regulatory family.</text>
</comment>
<keyword evidence="4" id="KW-0804">Transcription</keyword>
<gene>
    <name evidence="6" type="ORF">AUC60_24045</name>
</gene>
<dbReference type="InterPro" id="IPR005119">
    <property type="entry name" value="LysR_subst-bd"/>
</dbReference>
<dbReference type="CDD" id="cd08422">
    <property type="entry name" value="PBP2_CrgA_like"/>
    <property type="match status" value="1"/>
</dbReference>
<dbReference type="PANTHER" id="PTHR30537">
    <property type="entry name" value="HTH-TYPE TRANSCRIPTIONAL REGULATOR"/>
    <property type="match status" value="1"/>
</dbReference>
<reference evidence="6 7" key="1">
    <citation type="journal article" date="2017" name="Syst. Appl. Microbiol.">
        <title>Pseudomonas caspiana sp. nov., a citrus pathogen in the Pseudomonas syringae phylogenetic group.</title>
        <authorList>
            <person name="Busquets A."/>
            <person name="Gomila M."/>
            <person name="Beiki F."/>
            <person name="Mulet M."/>
            <person name="Rahimian H."/>
            <person name="Garcia-Valdes E."/>
            <person name="Lalucat J."/>
        </authorList>
    </citation>
    <scope>NUCLEOTIDE SEQUENCE [LARGE SCALE GENOMIC DNA]</scope>
    <source>
        <strain evidence="6 7">FBF102</strain>
    </source>
</reference>
<dbReference type="SUPFAM" id="SSF46785">
    <property type="entry name" value="Winged helix' DNA-binding domain"/>
    <property type="match status" value="1"/>
</dbReference>
<evidence type="ECO:0000256" key="1">
    <source>
        <dbReference type="ARBA" id="ARBA00009437"/>
    </source>
</evidence>
<dbReference type="InterPro" id="IPR036388">
    <property type="entry name" value="WH-like_DNA-bd_sf"/>
</dbReference>
<evidence type="ECO:0000256" key="4">
    <source>
        <dbReference type="ARBA" id="ARBA00023163"/>
    </source>
</evidence>
<dbReference type="InterPro" id="IPR000847">
    <property type="entry name" value="LysR_HTH_N"/>
</dbReference>
<keyword evidence="2" id="KW-0805">Transcription regulation</keyword>
<dbReference type="PROSITE" id="PS50931">
    <property type="entry name" value="HTH_LYSR"/>
    <property type="match status" value="1"/>
</dbReference>
<dbReference type="AlphaFoldDB" id="A0A1Y3P182"/>
<evidence type="ECO:0000256" key="2">
    <source>
        <dbReference type="ARBA" id="ARBA00023015"/>
    </source>
</evidence>
<keyword evidence="7" id="KW-1185">Reference proteome</keyword>
<evidence type="ECO:0000313" key="7">
    <source>
        <dbReference type="Proteomes" id="UP000195440"/>
    </source>
</evidence>
<dbReference type="GO" id="GO:0043565">
    <property type="term" value="F:sequence-specific DNA binding"/>
    <property type="evidence" value="ECO:0007669"/>
    <property type="project" value="TreeGrafter"/>
</dbReference>
<keyword evidence="3" id="KW-0238">DNA-binding</keyword>
<dbReference type="FunFam" id="1.10.10.10:FF:000001">
    <property type="entry name" value="LysR family transcriptional regulator"/>
    <property type="match status" value="1"/>
</dbReference>
<dbReference type="InterPro" id="IPR058163">
    <property type="entry name" value="LysR-type_TF_proteobact-type"/>
</dbReference>
<accession>A0A1Y3P182</accession>
<sequence>MLNRVEMLRIFCAAAESDTFREAASRLGTSPQSVTRAIKELENTLGEMLFHRSTRQIHITAFGEDLARQARETLSGFDQLFTRHTDIEENGLAGRVGITAPYAIGRLFLLEFLKPLMSQHPELRIDLRFDDEITDAVEAQVDIGIRVGYIRDRRYIARAAGTVPFHVVAAPQLVAETGLPSTLDELQQRPLSVLIDRKSGRPWPWVFADGQTFMPQSAAFSCDDPEAELEIVLAGLTYAQIPRYLAEPHLREGKLVEVVPQIAPPPWELFIYRPQRGPVAPRVRLIYDHLLASFSDPLRFPQGAG</sequence>
<dbReference type="OrthoDB" id="8885940at2"/>
<dbReference type="InterPro" id="IPR036390">
    <property type="entry name" value="WH_DNA-bd_sf"/>
</dbReference>
<dbReference type="Gene3D" id="3.40.190.290">
    <property type="match status" value="1"/>
</dbReference>
<dbReference type="GO" id="GO:0003700">
    <property type="term" value="F:DNA-binding transcription factor activity"/>
    <property type="evidence" value="ECO:0007669"/>
    <property type="project" value="InterPro"/>
</dbReference>
<organism evidence="6 7">
    <name type="scientific">Pseudomonas caspiana</name>
    <dbReference type="NCBI Taxonomy" id="1451454"/>
    <lineage>
        <taxon>Bacteria</taxon>
        <taxon>Pseudomonadati</taxon>
        <taxon>Pseudomonadota</taxon>
        <taxon>Gammaproteobacteria</taxon>
        <taxon>Pseudomonadales</taxon>
        <taxon>Pseudomonadaceae</taxon>
        <taxon>Pseudomonas</taxon>
    </lineage>
</organism>
<protein>
    <submittedName>
        <fullName evidence="6">LysR family transcriptional regulator</fullName>
    </submittedName>
</protein>
<evidence type="ECO:0000256" key="3">
    <source>
        <dbReference type="ARBA" id="ARBA00023125"/>
    </source>
</evidence>
<name>A0A1Y3P182_9PSED</name>
<dbReference type="RefSeq" id="WP_087273699.1">
    <property type="nucleotide sequence ID" value="NZ_JBJGBV010000010.1"/>
</dbReference>
<dbReference type="Pfam" id="PF03466">
    <property type="entry name" value="LysR_substrate"/>
    <property type="match status" value="1"/>
</dbReference>